<protein>
    <recommendedName>
        <fullName evidence="5">GEgh 16 protein</fullName>
    </recommendedName>
</protein>
<dbReference type="PANTHER" id="PTHR34618:SF1">
    <property type="entry name" value="SECRETED PROTEIN"/>
    <property type="match status" value="1"/>
</dbReference>
<dbReference type="AlphaFoldDB" id="A0A8H3AXG0"/>
<gene>
    <name evidence="3" type="ORF">RDB_LOCUS42643</name>
</gene>
<evidence type="ECO:0000256" key="1">
    <source>
        <dbReference type="SAM" id="MobiDB-lite"/>
    </source>
</evidence>
<feature type="compositionally biased region" description="Low complexity" evidence="1">
    <location>
        <begin position="212"/>
        <end position="227"/>
    </location>
</feature>
<proteinExistence type="predicted"/>
<dbReference type="Pfam" id="PF11327">
    <property type="entry name" value="Egh16-like"/>
    <property type="match status" value="1"/>
</dbReference>
<dbReference type="EMBL" id="CAJMWY010000655">
    <property type="protein sequence ID" value="CAE6442650.1"/>
    <property type="molecule type" value="Genomic_DNA"/>
</dbReference>
<dbReference type="PANTHER" id="PTHR34618">
    <property type="entry name" value="SURFACE PROTEIN MAS1, PUTATIVE-RELATED"/>
    <property type="match status" value="1"/>
</dbReference>
<evidence type="ECO:0000313" key="3">
    <source>
        <dbReference type="EMBL" id="CAE6442650.1"/>
    </source>
</evidence>
<name>A0A8H3AXG0_9AGAM</name>
<feature type="signal peptide" evidence="2">
    <location>
        <begin position="1"/>
        <end position="23"/>
    </location>
</feature>
<dbReference type="InterPro" id="IPR021476">
    <property type="entry name" value="Egh16-like"/>
</dbReference>
<evidence type="ECO:0000313" key="4">
    <source>
        <dbReference type="Proteomes" id="UP000663861"/>
    </source>
</evidence>
<evidence type="ECO:0000256" key="2">
    <source>
        <dbReference type="SAM" id="SignalP"/>
    </source>
</evidence>
<sequence length="276" mass="27826">MFSKTSAFSSVLLALAAISSVNAHGALVAIAGSNGVTGQGFGIVETTPRDGTRRQPFQTDTSIIRDREIASGDAGPCGRTLAGGVNDMTAQMEAASSAGLPAAAADGTVTMTIHQINGDGAGPYTCDVSADASGQNFAAMKVVTNVPGQNSRSNAKATDFPLVAQMPAGTTCTGGPNGDACIVRCRNAARAGPFGGCAAVTNPDAGAPAGNSTAPATTPKAAGAKSTKNTRDVTVAEAEEALSEDIYKRALNIVKTYEKKRVLKSRVAGAKAGYWI</sequence>
<evidence type="ECO:0008006" key="5">
    <source>
        <dbReference type="Google" id="ProtNLM"/>
    </source>
</evidence>
<accession>A0A8H3AXG0</accession>
<organism evidence="3 4">
    <name type="scientific">Rhizoctonia solani</name>
    <dbReference type="NCBI Taxonomy" id="456999"/>
    <lineage>
        <taxon>Eukaryota</taxon>
        <taxon>Fungi</taxon>
        <taxon>Dikarya</taxon>
        <taxon>Basidiomycota</taxon>
        <taxon>Agaricomycotina</taxon>
        <taxon>Agaricomycetes</taxon>
        <taxon>Cantharellales</taxon>
        <taxon>Ceratobasidiaceae</taxon>
        <taxon>Rhizoctonia</taxon>
    </lineage>
</organism>
<comment type="caution">
    <text evidence="3">The sequence shown here is derived from an EMBL/GenBank/DDBJ whole genome shotgun (WGS) entry which is preliminary data.</text>
</comment>
<feature type="region of interest" description="Disordered" evidence="1">
    <location>
        <begin position="207"/>
        <end position="228"/>
    </location>
</feature>
<keyword evidence="2" id="KW-0732">Signal</keyword>
<reference evidence="3" key="1">
    <citation type="submission" date="2021-01" db="EMBL/GenBank/DDBJ databases">
        <authorList>
            <person name="Kaushik A."/>
        </authorList>
    </citation>
    <scope>NUCLEOTIDE SEQUENCE</scope>
    <source>
        <strain evidence="3">AG4-RS23</strain>
    </source>
</reference>
<dbReference type="Proteomes" id="UP000663861">
    <property type="component" value="Unassembled WGS sequence"/>
</dbReference>
<feature type="chain" id="PRO_5034318234" description="GEgh 16 protein" evidence="2">
    <location>
        <begin position="24"/>
        <end position="276"/>
    </location>
</feature>